<feature type="repeat" description="WD" evidence="3">
    <location>
        <begin position="1082"/>
        <end position="1123"/>
    </location>
</feature>
<dbReference type="CDD" id="cd00200">
    <property type="entry name" value="WD40"/>
    <property type="match status" value="2"/>
</dbReference>
<dbReference type="InterPro" id="IPR015943">
    <property type="entry name" value="WD40/YVTN_repeat-like_dom_sf"/>
</dbReference>
<protein>
    <recommendedName>
        <fullName evidence="5">Nephrocystin 3-like N-terminal domain-containing protein</fullName>
    </recommendedName>
</protein>
<evidence type="ECO:0000256" key="3">
    <source>
        <dbReference type="PROSITE-ProRule" id="PRU00221"/>
    </source>
</evidence>
<evidence type="ECO:0000256" key="4">
    <source>
        <dbReference type="SAM" id="Coils"/>
    </source>
</evidence>
<dbReference type="SUPFAM" id="SSF52540">
    <property type="entry name" value="P-loop containing nucleoside triphosphate hydrolases"/>
    <property type="match status" value="1"/>
</dbReference>
<dbReference type="SUPFAM" id="SSF50978">
    <property type="entry name" value="WD40 repeat-like"/>
    <property type="match status" value="2"/>
</dbReference>
<dbReference type="InterPro" id="IPR036322">
    <property type="entry name" value="WD40_repeat_dom_sf"/>
</dbReference>
<feature type="repeat" description="WD" evidence="3">
    <location>
        <begin position="1166"/>
        <end position="1207"/>
    </location>
</feature>
<dbReference type="SMART" id="SM00320">
    <property type="entry name" value="WD40"/>
    <property type="match status" value="12"/>
</dbReference>
<dbReference type="InterPro" id="IPR056884">
    <property type="entry name" value="NPHP3-like_N"/>
</dbReference>
<evidence type="ECO:0000313" key="6">
    <source>
        <dbReference type="EMBL" id="KAF4232369.1"/>
    </source>
</evidence>
<sequence length="1579" mass="174790">MDGLSSAASVIAVIQLSGSLVKLCGGYIQEVRNAREEILTMQRAITGLQDTLQGLQNNLQENKAKGLSTSSRLPTDITACLSDLQALEARLDPGKGKMLMRKMGLRALKWPLKRTEVEGLTQKLERYKSSFLLSLQVDQTSLMISIAENTDRINQHVDLGKLEGAIDAGFESFSDRNEVECLPGTRTELLWEIMEWALSPSSKSVFWLQGMAGTGKSTISRTVARSAKIRNHLGASFFFKRGEADRGNAKKFFPTLTRQLILWKPELRPGVQKALDNDPDIASKSLREQFERLLLQPLLGLDQRDQLPQITVIVIDALDECEHDQDVQNIIRLLPRLQEAKSVCLRIFLTSRPELPISLGFSEIGNHVYQDLALHEIPEEVTERDIRLMLRHRFTKIRRDRKISQDWPGDDIIQELVRISVPLFISAATVCRYIENPKWEPRLRLAELLKDQAKYVSKMDKTYLPILTRLLDDQESDEREQQQLLQEFQDIVGVIILLAVPLSINTLSPFLGIEVDRISNRLDSFRSVLSIPSDENQPVRILHLSFPEFLVQTTTKFHVDAPTKHKDVAKSCLRTMRRLLRRDICNLADPGVRRADIDSMYIRQYLPSELQYSCRYWTHHLKNSHALSSDIEEVRLFLQKHFLHWMEAMSLLGLISEMMGMLDILRAMVSDHNDSSSLADFLHDAKRFVLKNRQIADQAPLQIYYAGLVFAPRTAIIREKFQSELPSWICQFPQIHENWSADLQTLEGHTDSVESLAFSPNGRLLASGSQDKTVRLWDPATGALQQMLEGHIDLVKTVAFSPDSRLLASGSQDKTVRLWDLATGALQQTLEGHMDLVGSVVFSPDGRLLASGSQDKIVRLWDPATGALQQTLKGHIGSVGSVALSPDGRLLASSSQDKTVRLWDPATGVLQQTLEDHTGSVETVAFSPNGRLLASGSRDKTVRLWDPATGVLQQTLEDHTGLVWSVAFSPDGRLLASGSQDKTVRLWDPATGALQQTLEGHASWVRSVTFSPDGRLLASGSLDKTVRLWDPATGALQQTPEGHTGLVWTVAFSPNGRLLASGSDDNIVQLWDPATSTLQQTLKDHTGSVETVAFSPDGRLLASGSQDKTVRLWDPATGALQQTLKGHIGSVGSVAFSPDGQLLASGSVDGTVRLWDPPTGALQQTLEGHTYQVWSVAFSPDGRLLASGSEDKTVRLWDPATGALQQTLEGHTDSVWTVAFSPDGRLLASGSQDKTVRLWDPGRRALQEFLSTTGVVTKLEFSQDSSYLRTSLGSIKIQSSRGNPTPTSPNMDPQISLESEWIATTLGIITSIIIASAAKAFSATFVPHNIQMASITYIRISAFSASSSAIEVAVSNATRALDKPDVPLVICSVKALMNILLDLLIISKYHVGGWTANINMQAGIRLSCDILAAVTGLFYFYTATQIKGSGYSWHARNMPSLRKFLVLLRPGFITFLESAIRNALYLWLVAGIVALSEDYATAWGVFTTIRWGLVMVPVQALEATSLAFVGHSWGELKHLGGQRRSSTNLYGKWLNPLGLHAVNRMWLILLSGDTASDSLRGSSSCYRDPSIHVLVDIRL</sequence>
<dbReference type="Pfam" id="PF24883">
    <property type="entry name" value="NPHP3_N"/>
    <property type="match status" value="1"/>
</dbReference>
<dbReference type="Pfam" id="PF00400">
    <property type="entry name" value="WD40"/>
    <property type="match status" value="12"/>
</dbReference>
<feature type="repeat" description="WD" evidence="3">
    <location>
        <begin position="956"/>
        <end position="997"/>
    </location>
</feature>
<dbReference type="InterPro" id="IPR019775">
    <property type="entry name" value="WD40_repeat_CS"/>
</dbReference>
<dbReference type="PANTHER" id="PTHR19848">
    <property type="entry name" value="WD40 REPEAT PROTEIN"/>
    <property type="match status" value="1"/>
</dbReference>
<evidence type="ECO:0000256" key="2">
    <source>
        <dbReference type="ARBA" id="ARBA00022737"/>
    </source>
</evidence>
<reference evidence="6" key="1">
    <citation type="journal article" date="2020" name="bioRxiv">
        <title>Genomic and phenotypic heterogeneity of clinical isolates of the human pathogens Aspergillus fumigatus, Aspergillus lentulus and Aspergillus fumigatiaffinis.</title>
        <authorList>
            <person name="dos Santos R.A.C."/>
            <person name="Steenwyk J.L."/>
            <person name="Rivero-Menendez O."/>
            <person name="Mead M.E."/>
            <person name="Silva L.P."/>
            <person name="Bastos R.W."/>
            <person name="Alastruey-Izquierdo A."/>
            <person name="Goldman G.H."/>
            <person name="Rokas A."/>
        </authorList>
    </citation>
    <scope>NUCLEOTIDE SEQUENCE</scope>
    <source>
        <strain evidence="6">CNM-CM6805</strain>
    </source>
</reference>
<feature type="repeat" description="WD" evidence="3">
    <location>
        <begin position="1040"/>
        <end position="1081"/>
    </location>
</feature>
<feature type="repeat" description="WD" evidence="3">
    <location>
        <begin position="998"/>
        <end position="1039"/>
    </location>
</feature>
<evidence type="ECO:0000313" key="7">
    <source>
        <dbReference type="Proteomes" id="UP000653565"/>
    </source>
</evidence>
<dbReference type="Gene3D" id="3.40.50.300">
    <property type="entry name" value="P-loop containing nucleotide triphosphate hydrolases"/>
    <property type="match status" value="1"/>
</dbReference>
<feature type="repeat" description="WD" evidence="3">
    <location>
        <begin position="1124"/>
        <end position="1165"/>
    </location>
</feature>
<dbReference type="InterPro" id="IPR020472">
    <property type="entry name" value="WD40_PAC1"/>
</dbReference>
<reference evidence="6" key="2">
    <citation type="submission" date="2020-04" db="EMBL/GenBank/DDBJ databases">
        <authorList>
            <person name="Santos R.A.C."/>
            <person name="Steenwyk J.L."/>
            <person name="Rivero-Menendez O."/>
            <person name="Mead M.E."/>
            <person name="Silva L.P."/>
            <person name="Bastos R.W."/>
            <person name="Alastruey-Izquierdo A."/>
            <person name="Goldman G.H."/>
            <person name="Rokas A."/>
        </authorList>
    </citation>
    <scope>NUCLEOTIDE SEQUENCE</scope>
    <source>
        <strain evidence="6">CNM-CM6805</strain>
    </source>
</reference>
<proteinExistence type="predicted"/>
<keyword evidence="1 3" id="KW-0853">WD repeat</keyword>
<keyword evidence="2" id="KW-0677">Repeat</keyword>
<accession>A0A8H4H102</accession>
<feature type="domain" description="Nephrocystin 3-like N-terminal" evidence="5">
    <location>
        <begin position="193"/>
        <end position="352"/>
    </location>
</feature>
<dbReference type="PROSITE" id="PS50294">
    <property type="entry name" value="WD_REPEATS_REGION"/>
    <property type="match status" value="12"/>
</dbReference>
<dbReference type="Gene3D" id="2.130.10.10">
    <property type="entry name" value="YVTN repeat-like/Quinoprotein amine dehydrogenase"/>
    <property type="match status" value="6"/>
</dbReference>
<gene>
    <name evidence="6" type="ORF">CNMCM6805_010015</name>
</gene>
<dbReference type="InterPro" id="IPR001680">
    <property type="entry name" value="WD40_rpt"/>
</dbReference>
<feature type="repeat" description="WD" evidence="3">
    <location>
        <begin position="830"/>
        <end position="871"/>
    </location>
</feature>
<comment type="caution">
    <text evidence="6">The sequence shown here is derived from an EMBL/GenBank/DDBJ whole genome shotgun (WGS) entry which is preliminary data.</text>
</comment>
<dbReference type="PROSITE" id="PS00678">
    <property type="entry name" value="WD_REPEATS_1"/>
    <property type="match status" value="1"/>
</dbReference>
<dbReference type="PANTHER" id="PTHR19848:SF8">
    <property type="entry name" value="F-BOX AND WD REPEAT DOMAIN CONTAINING 7"/>
    <property type="match status" value="1"/>
</dbReference>
<keyword evidence="4" id="KW-0175">Coiled coil</keyword>
<dbReference type="PROSITE" id="PS50082">
    <property type="entry name" value="WD_REPEATS_2"/>
    <property type="match status" value="12"/>
</dbReference>
<dbReference type="PRINTS" id="PR00320">
    <property type="entry name" value="GPROTEINBRPT"/>
</dbReference>
<evidence type="ECO:0000259" key="5">
    <source>
        <dbReference type="Pfam" id="PF24883"/>
    </source>
</evidence>
<feature type="repeat" description="WD" evidence="3">
    <location>
        <begin position="788"/>
        <end position="829"/>
    </location>
</feature>
<dbReference type="InterPro" id="IPR027417">
    <property type="entry name" value="P-loop_NTPase"/>
</dbReference>
<dbReference type="EMBL" id="JAAAPX010000091">
    <property type="protein sequence ID" value="KAF4232369.1"/>
    <property type="molecule type" value="Genomic_DNA"/>
</dbReference>
<dbReference type="Proteomes" id="UP000653565">
    <property type="component" value="Unassembled WGS sequence"/>
</dbReference>
<feature type="repeat" description="WD" evidence="3">
    <location>
        <begin position="746"/>
        <end position="787"/>
    </location>
</feature>
<name>A0A8H4H102_9EURO</name>
<keyword evidence="7" id="KW-1185">Reference proteome</keyword>
<evidence type="ECO:0000256" key="1">
    <source>
        <dbReference type="ARBA" id="ARBA00022574"/>
    </source>
</evidence>
<feature type="repeat" description="WD" evidence="3">
    <location>
        <begin position="872"/>
        <end position="913"/>
    </location>
</feature>
<feature type="coiled-coil region" evidence="4">
    <location>
        <begin position="31"/>
        <end position="65"/>
    </location>
</feature>
<organism evidence="6 7">
    <name type="scientific">Aspergillus fumigatiaffinis</name>
    <dbReference type="NCBI Taxonomy" id="340414"/>
    <lineage>
        <taxon>Eukaryota</taxon>
        <taxon>Fungi</taxon>
        <taxon>Dikarya</taxon>
        <taxon>Ascomycota</taxon>
        <taxon>Pezizomycotina</taxon>
        <taxon>Eurotiomycetes</taxon>
        <taxon>Eurotiomycetidae</taxon>
        <taxon>Eurotiales</taxon>
        <taxon>Aspergillaceae</taxon>
        <taxon>Aspergillus</taxon>
        <taxon>Aspergillus subgen. Fumigati</taxon>
    </lineage>
</organism>
<feature type="repeat" description="WD" evidence="3">
    <location>
        <begin position="914"/>
        <end position="955"/>
    </location>
</feature>
<feature type="repeat" description="WD" evidence="3">
    <location>
        <begin position="1208"/>
        <end position="1240"/>
    </location>
</feature>